<evidence type="ECO:0000256" key="4">
    <source>
        <dbReference type="SAM" id="SignalP"/>
    </source>
</evidence>
<dbReference type="SUPFAM" id="SSF49478">
    <property type="entry name" value="Cna protein B-type domain"/>
    <property type="match status" value="1"/>
</dbReference>
<evidence type="ECO:0000256" key="3">
    <source>
        <dbReference type="ARBA" id="ARBA00023237"/>
    </source>
</evidence>
<comment type="subcellular location">
    <subcellularLocation>
        <location evidence="1">Cell outer membrane</location>
    </subcellularLocation>
</comment>
<dbReference type="Gene3D" id="2.40.170.20">
    <property type="entry name" value="TonB-dependent receptor, beta-barrel domain"/>
    <property type="match status" value="1"/>
</dbReference>
<dbReference type="OrthoDB" id="9768147at2"/>
<feature type="signal peptide" evidence="4">
    <location>
        <begin position="1"/>
        <end position="22"/>
    </location>
</feature>
<evidence type="ECO:0000313" key="6">
    <source>
        <dbReference type="EMBL" id="TPG11963.1"/>
    </source>
</evidence>
<dbReference type="AlphaFoldDB" id="A0A502CGN5"/>
<reference evidence="6 7" key="1">
    <citation type="journal article" date="2019" name="Environ. Microbiol.">
        <title>Species interactions and distinct microbial communities in high Arctic permafrost affected cryosols are associated with the CH4 and CO2 gas fluxes.</title>
        <authorList>
            <person name="Altshuler I."/>
            <person name="Hamel J."/>
            <person name="Turney S."/>
            <person name="Magnuson E."/>
            <person name="Levesque R."/>
            <person name="Greer C."/>
            <person name="Whyte L.G."/>
        </authorList>
    </citation>
    <scope>NUCLEOTIDE SEQUENCE [LARGE SCALE GENOMIC DNA]</scope>
    <source>
        <strain evidence="6 7">S5.1</strain>
    </source>
</reference>
<accession>A0A502CGN5</accession>
<keyword evidence="7" id="KW-1185">Reference proteome</keyword>
<dbReference type="Pfam" id="PF25183">
    <property type="entry name" value="OMP_b-brl_4"/>
    <property type="match status" value="2"/>
</dbReference>
<gene>
    <name evidence="6" type="ORF">EAH84_10760</name>
</gene>
<organism evidence="6 7">
    <name type="scientific">Sphingomonas oligophenolica</name>
    <dbReference type="NCBI Taxonomy" id="301154"/>
    <lineage>
        <taxon>Bacteria</taxon>
        <taxon>Pseudomonadati</taxon>
        <taxon>Pseudomonadota</taxon>
        <taxon>Alphaproteobacteria</taxon>
        <taxon>Sphingomonadales</taxon>
        <taxon>Sphingomonadaceae</taxon>
        <taxon>Sphingomonas</taxon>
    </lineage>
</organism>
<dbReference type="Gene3D" id="2.60.40.1120">
    <property type="entry name" value="Carboxypeptidase-like, regulatory domain"/>
    <property type="match status" value="1"/>
</dbReference>
<feature type="chain" id="PRO_5021504445" evidence="4">
    <location>
        <begin position="23"/>
        <end position="1096"/>
    </location>
</feature>
<evidence type="ECO:0000256" key="1">
    <source>
        <dbReference type="ARBA" id="ARBA00004442"/>
    </source>
</evidence>
<dbReference type="GO" id="GO:0009279">
    <property type="term" value="C:cell outer membrane"/>
    <property type="evidence" value="ECO:0007669"/>
    <property type="project" value="UniProtKB-SubCell"/>
</dbReference>
<dbReference type="InterPro" id="IPR057601">
    <property type="entry name" value="Oar-like_b-barrel"/>
</dbReference>
<feature type="domain" description="TonB-dependent transporter Oar-like beta-barrel" evidence="5">
    <location>
        <begin position="255"/>
        <end position="330"/>
    </location>
</feature>
<evidence type="ECO:0000259" key="5">
    <source>
        <dbReference type="Pfam" id="PF25183"/>
    </source>
</evidence>
<comment type="caution">
    <text evidence="6">The sequence shown here is derived from an EMBL/GenBank/DDBJ whole genome shotgun (WGS) entry which is preliminary data.</text>
</comment>
<keyword evidence="4" id="KW-0732">Signal</keyword>
<keyword evidence="2" id="KW-0472">Membrane</keyword>
<dbReference type="Pfam" id="PF13620">
    <property type="entry name" value="CarboxypepD_reg"/>
    <property type="match status" value="1"/>
</dbReference>
<dbReference type="Proteomes" id="UP000318413">
    <property type="component" value="Unassembled WGS sequence"/>
</dbReference>
<name>A0A502CGN5_9SPHN</name>
<keyword evidence="6" id="KW-0675">Receptor</keyword>
<proteinExistence type="predicted"/>
<protein>
    <submittedName>
        <fullName evidence="6">TonB-dependent receptor</fullName>
    </submittedName>
</protein>
<keyword evidence="3" id="KW-0998">Cell outer membrane</keyword>
<dbReference type="SUPFAM" id="SSF56935">
    <property type="entry name" value="Porins"/>
    <property type="match status" value="1"/>
</dbReference>
<sequence>MRNNLFLGVAAVALIVPAAVSAQETTSQIRGSVSNGGAPVAGADVAVLDVNSGTRSSATTGADGSFSFNGLRPGGPYTVTVTSADGNQTVTDIYTVVQQVYSLPIELSDTAAAGSAAGTGTGGDIIITASRVAGAGVRSDGPQTVLTQADVAKVASVNRDIRDIERRDPFATIDLSNAGDRGGAVAFAGVNPRFNRFTINGVQVGDTFGLNQDASPTNRGPIPFDAIGQVSTSVAPYDFRQSGFQGGAVDVTLLKGTNEFHGTGFYSQNTDGLSGDRIGSTKIVNPKYKSETYGAMFRGPLIKDKLFFMVAAERNTDPRPFSTQVAQVPGLSQGIINNVLGITSSRFPAVQPGNSLVINPRKDEKIVGQIDWNITDRQKLSLSYINAYDSLVSQNNTSTSSSTPRYGLSSNAYALTELLRAGIVQLNSDWSDKISTEIRGIYKRTVRGQEPLQGRNTGQFQICTDAASAGSATGCSSGVPSVTLGPDNFRQTNELNFDTYEGSFLGRVHAGAHEVKLLVDVTRNHTFNNFVPNSLGSWYYDSLADYQNRRANQVQYAATIGGVANGAAADFNYTQFAFGLQDDWKVTDDLSITYGARMSLFAMRDAPVYNSFFNQRYGFTNTQTYKGLDLFEPRFSFNYRPSGFLPGLKLRGGAGIFGGGSPDIYLSNSFSNTLTTNSLTINRDASCNTAGSLCDLALNNVTGQVPAALVTAASSPTANPSLARTNTGALDSDFRLPRSLKATLSADYSFYGFNVGLDYYYSNTIDGIIFVDQRSVQLGTLPDGRPRYGNPYYGFGDNNYDIIVRNTSKGRSNIGVVRVNKDFDWGLSLAGSYTLQDVKDVGDATSSTINSNYRFQIFGDPNNPAYGISDNQTKWQFKYSVGYDHAFFGDYKTVFQLFGETRAGKPYSFGMLDNQSNRSAIFGTVLTPNQSTNLLYVPTSTTDPIVSYDSTATQNALDTLINNTALKNYRGRVAAKNIARNRAYTRIDLHLEQEIPTFIGGSRITLFGDINNLTNLLNSKWGGLRQLGFPASAGVVEVQCLTSAVPTGTSAAGVTANNTSQACAQYRYSSFKSPNESALNVTQSLYTIRIGARFTF</sequence>
<evidence type="ECO:0000313" key="7">
    <source>
        <dbReference type="Proteomes" id="UP000318413"/>
    </source>
</evidence>
<evidence type="ECO:0000256" key="2">
    <source>
        <dbReference type="ARBA" id="ARBA00023136"/>
    </source>
</evidence>
<dbReference type="EMBL" id="RCZK01000008">
    <property type="protein sequence ID" value="TPG11963.1"/>
    <property type="molecule type" value="Genomic_DNA"/>
</dbReference>
<dbReference type="InterPro" id="IPR036942">
    <property type="entry name" value="Beta-barrel_TonB_sf"/>
</dbReference>
<dbReference type="RefSeq" id="WP_140871828.1">
    <property type="nucleotide sequence ID" value="NZ_RCZK01000008.1"/>
</dbReference>
<feature type="domain" description="TonB-dependent transporter Oar-like beta-barrel" evidence="5">
    <location>
        <begin position="359"/>
        <end position="1018"/>
    </location>
</feature>